<feature type="domain" description="Ig-like" evidence="12">
    <location>
        <begin position="158"/>
        <end position="261"/>
    </location>
</feature>
<name>L5LV04_MYODS</name>
<dbReference type="PRINTS" id="PR00213">
    <property type="entry name" value="MYELINP0"/>
</dbReference>
<evidence type="ECO:0000256" key="6">
    <source>
        <dbReference type="ARBA" id="ARBA00023136"/>
    </source>
</evidence>
<keyword evidence="4" id="KW-0732">Signal</keyword>
<keyword evidence="5 11" id="KW-1133">Transmembrane helix</keyword>
<dbReference type="FunFam" id="2.60.40.10:FF:000193">
    <property type="entry name" value="Myelin protein zero-like 1 like"/>
    <property type="match status" value="1"/>
</dbReference>
<evidence type="ECO:0000256" key="10">
    <source>
        <dbReference type="SAM" id="MobiDB-lite"/>
    </source>
</evidence>
<dbReference type="SUPFAM" id="SSF48726">
    <property type="entry name" value="Immunoglobulin"/>
    <property type="match status" value="1"/>
</dbReference>
<proteinExistence type="inferred from homology"/>
<dbReference type="AlphaFoldDB" id="L5LV04"/>
<dbReference type="SMART" id="SM00406">
    <property type="entry name" value="IGv"/>
    <property type="match status" value="1"/>
</dbReference>
<reference evidence="14" key="1">
    <citation type="journal article" date="2013" name="Science">
        <title>Comparative analysis of bat genomes provides insight into the evolution of flight and immunity.</title>
        <authorList>
            <person name="Zhang G."/>
            <person name="Cowled C."/>
            <person name="Shi Z."/>
            <person name="Huang Z."/>
            <person name="Bishop-Lilly K.A."/>
            <person name="Fang X."/>
            <person name="Wynne J.W."/>
            <person name="Xiong Z."/>
            <person name="Baker M.L."/>
            <person name="Zhao W."/>
            <person name="Tachedjian M."/>
            <person name="Zhu Y."/>
            <person name="Zhou P."/>
            <person name="Jiang X."/>
            <person name="Ng J."/>
            <person name="Yang L."/>
            <person name="Wu L."/>
            <person name="Xiao J."/>
            <person name="Feng Y."/>
            <person name="Chen Y."/>
            <person name="Sun X."/>
            <person name="Zhang Y."/>
            <person name="Marsh G.A."/>
            <person name="Crameri G."/>
            <person name="Broder C.C."/>
            <person name="Frey K.G."/>
            <person name="Wang L.F."/>
            <person name="Wang J."/>
        </authorList>
    </citation>
    <scope>NUCLEOTIDE SEQUENCE [LARGE SCALE GENOMIC DNA]</scope>
</reference>
<feature type="region of interest" description="Disordered" evidence="10">
    <location>
        <begin position="68"/>
        <end position="91"/>
    </location>
</feature>
<comment type="subcellular location">
    <subcellularLocation>
        <location evidence="1">Membrane</location>
        <topology evidence="1">Single-pass type I membrane protein</topology>
    </subcellularLocation>
</comment>
<dbReference type="CDD" id="cd05715">
    <property type="entry name" value="IgV_P0-like"/>
    <property type="match status" value="1"/>
</dbReference>
<dbReference type="eggNOG" id="ENOG502QUEQ">
    <property type="taxonomic scope" value="Eukaryota"/>
</dbReference>
<dbReference type="PROSITE" id="PS50835">
    <property type="entry name" value="IG_LIKE"/>
    <property type="match status" value="1"/>
</dbReference>
<organism evidence="13 14">
    <name type="scientific">Myotis davidii</name>
    <name type="common">David's myotis</name>
    <dbReference type="NCBI Taxonomy" id="225400"/>
    <lineage>
        <taxon>Eukaryota</taxon>
        <taxon>Metazoa</taxon>
        <taxon>Chordata</taxon>
        <taxon>Craniata</taxon>
        <taxon>Vertebrata</taxon>
        <taxon>Euteleostomi</taxon>
        <taxon>Mammalia</taxon>
        <taxon>Eutheria</taxon>
        <taxon>Laurasiatheria</taxon>
        <taxon>Chiroptera</taxon>
        <taxon>Yangochiroptera</taxon>
        <taxon>Vespertilionidae</taxon>
        <taxon>Myotis</taxon>
    </lineage>
</organism>
<keyword evidence="6 11" id="KW-0472">Membrane</keyword>
<evidence type="ECO:0000256" key="7">
    <source>
        <dbReference type="ARBA" id="ARBA00023157"/>
    </source>
</evidence>
<evidence type="ECO:0000256" key="9">
    <source>
        <dbReference type="ARBA" id="ARBA00023319"/>
    </source>
</evidence>
<keyword evidence="7" id="KW-1015">Disulfide bond</keyword>
<keyword evidence="8" id="KW-0325">Glycoprotein</keyword>
<accession>L5LV04</accession>
<dbReference type="Pfam" id="PF07686">
    <property type="entry name" value="V-set"/>
    <property type="match status" value="1"/>
</dbReference>
<dbReference type="Gene3D" id="2.60.40.10">
    <property type="entry name" value="Immunoglobulins"/>
    <property type="match status" value="1"/>
</dbReference>
<feature type="compositionally biased region" description="Polar residues" evidence="10">
    <location>
        <begin position="324"/>
        <end position="333"/>
    </location>
</feature>
<feature type="transmembrane region" description="Helical" evidence="11">
    <location>
        <begin position="287"/>
        <end position="313"/>
    </location>
</feature>
<evidence type="ECO:0000256" key="3">
    <source>
        <dbReference type="ARBA" id="ARBA00022692"/>
    </source>
</evidence>
<keyword evidence="14" id="KW-1185">Reference proteome</keyword>
<comment type="similarity">
    <text evidence="2">Belongs to the myelin P0 protein family.</text>
</comment>
<dbReference type="GO" id="GO:0005925">
    <property type="term" value="C:focal adhesion"/>
    <property type="evidence" value="ECO:0007669"/>
    <property type="project" value="TreeGrafter"/>
</dbReference>
<dbReference type="Proteomes" id="UP000010556">
    <property type="component" value="Unassembled WGS sequence"/>
</dbReference>
<sequence length="391" mass="43818">MPRFRLATPVACANCLTGDLGLEWESWHPGHCTQRLMYLSPQDCRSSQGRASPSVVGKNERLVENRKAVAGKKDAQHTQRRAEKKQQGLRESSDSLSDWLIQDRLNPSHLRNRKVFVGAEKVEDGDEASWTLKETYLLSYSDQFQWQCLEDVVTAGVSALEVYTPKEIYVANGTQGKLPCKFKSANTTSRLTTISWSFQPEGSHTTVSFFHYSQGQVYIGDYPPFKDRITWAGDLDKKDASINIENIQFIHNGTYICDVKNPPDIVVYPGYIRLYVVEKEVLPMFPVWVVVGIVTAVVVGLTLLISMILAVLYRRRSSKRDYTGCSTSESVSPVKQAPRKFPSDTEGLVKSLPSGSHQGPVIYAQLDHSGGHHSDKINKSESVVYADIRKN</sequence>
<keyword evidence="9" id="KW-0393">Immunoglobulin domain</keyword>
<protein>
    <submittedName>
        <fullName evidence="13">Myelin protein zero-like protein 1</fullName>
    </submittedName>
</protein>
<dbReference type="InterPro" id="IPR013106">
    <property type="entry name" value="Ig_V-set"/>
</dbReference>
<evidence type="ECO:0000256" key="8">
    <source>
        <dbReference type="ARBA" id="ARBA00023180"/>
    </source>
</evidence>
<dbReference type="InterPro" id="IPR036179">
    <property type="entry name" value="Ig-like_dom_sf"/>
</dbReference>
<dbReference type="InterPro" id="IPR000920">
    <property type="entry name" value="Myelin_P0-rel"/>
</dbReference>
<dbReference type="InterPro" id="IPR003599">
    <property type="entry name" value="Ig_sub"/>
</dbReference>
<evidence type="ECO:0000256" key="5">
    <source>
        <dbReference type="ARBA" id="ARBA00022989"/>
    </source>
</evidence>
<dbReference type="GO" id="GO:0009986">
    <property type="term" value="C:cell surface"/>
    <property type="evidence" value="ECO:0007669"/>
    <property type="project" value="TreeGrafter"/>
</dbReference>
<dbReference type="EMBL" id="KB107571">
    <property type="protein sequence ID" value="ELK29887.1"/>
    <property type="molecule type" value="Genomic_DNA"/>
</dbReference>
<evidence type="ECO:0000259" key="12">
    <source>
        <dbReference type="PROSITE" id="PS50835"/>
    </source>
</evidence>
<dbReference type="GO" id="GO:0005886">
    <property type="term" value="C:plasma membrane"/>
    <property type="evidence" value="ECO:0007669"/>
    <property type="project" value="TreeGrafter"/>
</dbReference>
<keyword evidence="3 11" id="KW-0812">Transmembrane</keyword>
<evidence type="ECO:0000256" key="2">
    <source>
        <dbReference type="ARBA" id="ARBA00007180"/>
    </source>
</evidence>
<dbReference type="SMART" id="SM00409">
    <property type="entry name" value="IG"/>
    <property type="match status" value="1"/>
</dbReference>
<dbReference type="InterPro" id="IPR013783">
    <property type="entry name" value="Ig-like_fold"/>
</dbReference>
<dbReference type="PANTHER" id="PTHR13869:SF19">
    <property type="entry name" value="MYELIN PROTEIN ZERO-LIKE PROTEIN 1"/>
    <property type="match status" value="1"/>
</dbReference>
<gene>
    <name evidence="13" type="ORF">MDA_GLEAN10013488</name>
</gene>
<feature type="region of interest" description="Disordered" evidence="10">
    <location>
        <begin position="321"/>
        <end position="356"/>
    </location>
</feature>
<evidence type="ECO:0000256" key="4">
    <source>
        <dbReference type="ARBA" id="ARBA00022729"/>
    </source>
</evidence>
<evidence type="ECO:0000256" key="11">
    <source>
        <dbReference type="SAM" id="Phobius"/>
    </source>
</evidence>
<evidence type="ECO:0000256" key="1">
    <source>
        <dbReference type="ARBA" id="ARBA00004479"/>
    </source>
</evidence>
<evidence type="ECO:0000313" key="14">
    <source>
        <dbReference type="Proteomes" id="UP000010556"/>
    </source>
</evidence>
<evidence type="ECO:0000313" key="13">
    <source>
        <dbReference type="EMBL" id="ELK29887.1"/>
    </source>
</evidence>
<dbReference type="InterPro" id="IPR007110">
    <property type="entry name" value="Ig-like_dom"/>
</dbReference>
<dbReference type="PANTHER" id="PTHR13869">
    <property type="entry name" value="MYELIN P0 RELATED"/>
    <property type="match status" value="1"/>
</dbReference>